<evidence type="ECO:0000313" key="2">
    <source>
        <dbReference type="EMBL" id="SBN06819.1"/>
    </source>
</evidence>
<accession>A0AB74EE00</accession>
<reference evidence="2" key="1">
    <citation type="submission" date="2016-05" db="EMBL/GenBank/DDBJ databases">
        <authorList>
            <consortium name="Pathogen Informatics"/>
        </authorList>
    </citation>
    <scope>NUCLEOTIDE SEQUENCE</scope>
    <source>
        <strain evidence="2">WHO F</strain>
    </source>
</reference>
<name>A0AB74EE00_NEIGO</name>
<evidence type="ECO:0000256" key="1">
    <source>
        <dbReference type="SAM" id="SignalP"/>
    </source>
</evidence>
<protein>
    <submittedName>
        <fullName evidence="2">OpcA</fullName>
    </submittedName>
</protein>
<dbReference type="EMBL" id="FLKW01000011">
    <property type="protein sequence ID" value="SBN06819.1"/>
    <property type="molecule type" value="Genomic_DNA"/>
</dbReference>
<organism evidence="2">
    <name type="scientific">Neisseria gonorrhoeae</name>
    <dbReference type="NCBI Taxonomy" id="485"/>
    <lineage>
        <taxon>Bacteria</taxon>
        <taxon>Pseudomonadati</taxon>
        <taxon>Pseudomonadota</taxon>
        <taxon>Betaproteobacteria</taxon>
        <taxon>Neisseriales</taxon>
        <taxon>Neisseriaceae</taxon>
        <taxon>Neisseria</taxon>
    </lineage>
</organism>
<comment type="caution">
    <text evidence="2">The sequence shown here is derived from an EMBL/GenBank/DDBJ whole genome shotgun (WGS) entry which is preliminary data.</text>
</comment>
<proteinExistence type="predicted"/>
<dbReference type="AlphaFoldDB" id="A0AB74EE00"/>
<sequence length="49" mass="5109">MKKPLLALSLAAVSAVTVADIPESNGKGEYKVFTAYVKGKATAGNLKEK</sequence>
<keyword evidence="1" id="KW-0732">Signal</keyword>
<feature type="signal peptide" evidence="1">
    <location>
        <begin position="1"/>
        <end position="19"/>
    </location>
</feature>
<dbReference type="RefSeq" id="WP_229692663.1">
    <property type="nucleotide sequence ID" value="NZ_CP145052.1"/>
</dbReference>
<feature type="chain" id="PRO_5044507214" evidence="1">
    <location>
        <begin position="20"/>
        <end position="49"/>
    </location>
</feature>
<gene>
    <name evidence="2" type="ORF">WHOF_01099</name>
</gene>